<evidence type="ECO:0000256" key="6">
    <source>
        <dbReference type="ARBA" id="ARBA00022741"/>
    </source>
</evidence>
<dbReference type="InterPro" id="IPR027417">
    <property type="entry name" value="P-loop_NTPase"/>
</dbReference>
<dbReference type="Proteomes" id="UP000196027">
    <property type="component" value="Chromosome"/>
</dbReference>
<name>A0A1Y0I993_9GAMM</name>
<evidence type="ECO:0000256" key="2">
    <source>
        <dbReference type="ARBA" id="ARBA00004953"/>
    </source>
</evidence>
<dbReference type="EMBL" id="CP021425">
    <property type="protein sequence ID" value="ARU56800.1"/>
    <property type="molecule type" value="Genomic_DNA"/>
</dbReference>
<comment type="pathway">
    <text evidence="2">Cofactor biosynthesis; adenosylcobalamin biosynthesis.</text>
</comment>
<dbReference type="Pfam" id="PF01656">
    <property type="entry name" value="CbiA"/>
    <property type="match status" value="1"/>
</dbReference>
<protein>
    <submittedName>
        <fullName evidence="12">Cobyrinic acid a,c-diamide synthase</fullName>
    </submittedName>
</protein>
<evidence type="ECO:0000259" key="10">
    <source>
        <dbReference type="Pfam" id="PF01656"/>
    </source>
</evidence>
<evidence type="ECO:0000256" key="8">
    <source>
        <dbReference type="ARBA" id="ARBA00022842"/>
    </source>
</evidence>
<organism evidence="12 13">
    <name type="scientific">Oleiphilus messinensis</name>
    <dbReference type="NCBI Taxonomy" id="141451"/>
    <lineage>
        <taxon>Bacteria</taxon>
        <taxon>Pseudomonadati</taxon>
        <taxon>Pseudomonadota</taxon>
        <taxon>Gammaproteobacteria</taxon>
        <taxon>Oceanospirillales</taxon>
        <taxon>Oleiphilaceae</taxon>
        <taxon>Oleiphilus</taxon>
    </lineage>
</organism>
<proteinExistence type="inferred from homology"/>
<dbReference type="Gene3D" id="3.40.50.880">
    <property type="match status" value="1"/>
</dbReference>
<keyword evidence="13" id="KW-1185">Reference proteome</keyword>
<dbReference type="InterPro" id="IPR004484">
    <property type="entry name" value="CbiA/CobB_synth"/>
</dbReference>
<evidence type="ECO:0000259" key="11">
    <source>
        <dbReference type="Pfam" id="PF07685"/>
    </source>
</evidence>
<dbReference type="PROSITE" id="PS51274">
    <property type="entry name" value="GATASE_COBBQ"/>
    <property type="match status" value="1"/>
</dbReference>
<dbReference type="PANTHER" id="PTHR43873">
    <property type="entry name" value="COBYRINATE A,C-DIAMIDE SYNTHASE"/>
    <property type="match status" value="1"/>
</dbReference>
<sequence>MEGTAHRCKAIFVSAPASGQGKTTVTAGMARQLRNTGLRVSVFKTGPDYLDPLILERAAGMPAEQLDLWMVGEANCRNFLYQAAAHSDVILIEGVMGLYDGDPSGADLAQLFGLPVLCVIDASAMAQTTAAVALGLQQFRPALMFAGVIANRVGSDRHSQLIQDALPESLPFWGALKTEGEICLPQRHLGLVNPEEVSDYDKILDTVGERIQAAIQAVAPASTLFDLLPDCEFRPVYQDRIDDDGQGVGNSSAKSVDLSGKKIGIARDAAFSFIYPANLRFLQEQGAEVCFFSPLTGERLPEELDALWFPGGYPELHVEKLSQNRQMHAAVRDFVTSGRPVLAECGGMLYLQRAITLLDGSRWPLANLLPAEGVMRTRGGCQGMQTAPLPEGHVRGHAHHRTVSTSDLAPIAFGKRIRHPAPGEPIFRHLGITASYLHLYFQSNPAAIIALFSAKPALNTDQRELLLQDEKNAAIADGFDGKYA</sequence>
<dbReference type="CDD" id="cd03130">
    <property type="entry name" value="GATase1_CobB"/>
    <property type="match status" value="1"/>
</dbReference>
<dbReference type="Gene3D" id="3.40.50.300">
    <property type="entry name" value="P-loop containing nucleotide triphosphate hydrolases"/>
    <property type="match status" value="2"/>
</dbReference>
<evidence type="ECO:0000256" key="9">
    <source>
        <dbReference type="ARBA" id="ARBA00022962"/>
    </source>
</evidence>
<dbReference type="OrthoDB" id="9764035at2"/>
<dbReference type="InterPro" id="IPR011698">
    <property type="entry name" value="GATase_3"/>
</dbReference>
<dbReference type="Pfam" id="PF07685">
    <property type="entry name" value="GATase_3"/>
    <property type="match status" value="1"/>
</dbReference>
<dbReference type="RefSeq" id="WP_087461760.1">
    <property type="nucleotide sequence ID" value="NZ_CP021425.1"/>
</dbReference>
<dbReference type="NCBIfam" id="NF002204">
    <property type="entry name" value="PRK01077.1"/>
    <property type="match status" value="1"/>
</dbReference>
<dbReference type="SUPFAM" id="SSF52540">
    <property type="entry name" value="P-loop containing nucleoside triphosphate hydrolases"/>
    <property type="match status" value="1"/>
</dbReference>
<dbReference type="InterPro" id="IPR002586">
    <property type="entry name" value="CobQ/CobB/MinD/ParA_Nub-bd_dom"/>
</dbReference>
<evidence type="ECO:0000256" key="1">
    <source>
        <dbReference type="ARBA" id="ARBA00001946"/>
    </source>
</evidence>
<keyword evidence="4" id="KW-0169">Cobalamin biosynthesis</keyword>
<keyword evidence="5" id="KW-0436">Ligase</keyword>
<evidence type="ECO:0000256" key="7">
    <source>
        <dbReference type="ARBA" id="ARBA00022840"/>
    </source>
</evidence>
<keyword evidence="9" id="KW-0315">Glutamine amidotransferase</keyword>
<dbReference type="GO" id="GO:0009236">
    <property type="term" value="P:cobalamin biosynthetic process"/>
    <property type="evidence" value="ECO:0007669"/>
    <property type="project" value="UniProtKB-KW"/>
</dbReference>
<evidence type="ECO:0000313" key="13">
    <source>
        <dbReference type="Proteomes" id="UP000196027"/>
    </source>
</evidence>
<comment type="similarity">
    <text evidence="3">Belongs to the CobB/CobQ family. CobQ subfamily.</text>
</comment>
<evidence type="ECO:0000256" key="5">
    <source>
        <dbReference type="ARBA" id="ARBA00022598"/>
    </source>
</evidence>
<dbReference type="GO" id="GO:0042242">
    <property type="term" value="F:cobyrinic acid a,c-diamide synthase activity"/>
    <property type="evidence" value="ECO:0007669"/>
    <property type="project" value="InterPro"/>
</dbReference>
<gene>
    <name evidence="12" type="ORF">OLMES_2750</name>
</gene>
<accession>A0A1Y0I993</accession>
<reference evidence="12 13" key="1">
    <citation type="submission" date="2017-05" db="EMBL/GenBank/DDBJ databases">
        <title>Genomic insights into alkan degradation activity of Oleiphilus messinensis.</title>
        <authorList>
            <person name="Kozyavkin S.A."/>
            <person name="Slesarev A.I."/>
            <person name="Golyshin P.N."/>
            <person name="Korzhenkov A."/>
            <person name="Golyshina O.N."/>
            <person name="Toshchakov S.V."/>
        </authorList>
    </citation>
    <scope>NUCLEOTIDE SEQUENCE [LARGE SCALE GENOMIC DNA]</scope>
    <source>
        <strain evidence="12 13">ME102</strain>
    </source>
</reference>
<keyword evidence="8" id="KW-0460">Magnesium</keyword>
<dbReference type="SUPFAM" id="SSF52317">
    <property type="entry name" value="Class I glutamine amidotransferase-like"/>
    <property type="match status" value="1"/>
</dbReference>
<dbReference type="PANTHER" id="PTHR43873:SF1">
    <property type="entry name" value="COBYRINATE A,C-DIAMIDE SYNTHASE"/>
    <property type="match status" value="1"/>
</dbReference>
<dbReference type="AlphaFoldDB" id="A0A1Y0I993"/>
<dbReference type="CDD" id="cd05388">
    <property type="entry name" value="CobB_N"/>
    <property type="match status" value="1"/>
</dbReference>
<keyword evidence="6" id="KW-0547">Nucleotide-binding</keyword>
<dbReference type="InterPro" id="IPR029062">
    <property type="entry name" value="Class_I_gatase-like"/>
</dbReference>
<feature type="domain" description="CobB/CobQ-like glutamine amidotransferase" evidence="11">
    <location>
        <begin position="262"/>
        <end position="444"/>
    </location>
</feature>
<feature type="domain" description="CobQ/CobB/MinD/ParA nucleotide binding" evidence="10">
    <location>
        <begin position="11"/>
        <end position="176"/>
    </location>
</feature>
<dbReference type="GO" id="GO:0005524">
    <property type="term" value="F:ATP binding"/>
    <property type="evidence" value="ECO:0007669"/>
    <property type="project" value="UniProtKB-KW"/>
</dbReference>
<evidence type="ECO:0000256" key="3">
    <source>
        <dbReference type="ARBA" id="ARBA00006205"/>
    </source>
</evidence>
<comment type="cofactor">
    <cofactor evidence="1">
        <name>Mg(2+)</name>
        <dbReference type="ChEBI" id="CHEBI:18420"/>
    </cofactor>
</comment>
<evidence type="ECO:0000313" key="12">
    <source>
        <dbReference type="EMBL" id="ARU56800.1"/>
    </source>
</evidence>
<dbReference type="KEGG" id="ome:OLMES_2750"/>
<evidence type="ECO:0000256" key="4">
    <source>
        <dbReference type="ARBA" id="ARBA00022573"/>
    </source>
</evidence>
<keyword evidence="7" id="KW-0067">ATP-binding</keyword>